<keyword evidence="3" id="KW-0472">Membrane</keyword>
<evidence type="ECO:0000256" key="1">
    <source>
        <dbReference type="ARBA" id="ARBA00004370"/>
    </source>
</evidence>
<evidence type="ECO:0008006" key="7">
    <source>
        <dbReference type="Google" id="ProtNLM"/>
    </source>
</evidence>
<feature type="compositionally biased region" description="Pro residues" evidence="4">
    <location>
        <begin position="28"/>
        <end position="50"/>
    </location>
</feature>
<evidence type="ECO:0000256" key="3">
    <source>
        <dbReference type="ARBA" id="ARBA00023136"/>
    </source>
</evidence>
<sequence>MSGVSHHTHQGPYSPPGYAPTPGDYPSAVPPPPGFFTDGFPPPPPPPGPPGYQGYFRDDYPPPPPQHIYHQSWDNYQGDAFCSSCLRSCLAVLCCCWIWDRCCWY</sequence>
<gene>
    <name evidence="6" type="primary">LOC113743306</name>
</gene>
<name>A0ABM4UB35_COFAR</name>
<dbReference type="RefSeq" id="XP_071904492.1">
    <property type="nucleotide sequence ID" value="XM_072048391.1"/>
</dbReference>
<organism evidence="5 6">
    <name type="scientific">Coffea arabica</name>
    <name type="common">Arabian coffee</name>
    <dbReference type="NCBI Taxonomy" id="13443"/>
    <lineage>
        <taxon>Eukaryota</taxon>
        <taxon>Viridiplantae</taxon>
        <taxon>Streptophyta</taxon>
        <taxon>Embryophyta</taxon>
        <taxon>Tracheophyta</taxon>
        <taxon>Spermatophyta</taxon>
        <taxon>Magnoliopsida</taxon>
        <taxon>eudicotyledons</taxon>
        <taxon>Gunneridae</taxon>
        <taxon>Pentapetalae</taxon>
        <taxon>asterids</taxon>
        <taxon>lamiids</taxon>
        <taxon>Gentianales</taxon>
        <taxon>Rubiaceae</taxon>
        <taxon>Ixoroideae</taxon>
        <taxon>Gardenieae complex</taxon>
        <taxon>Bertiereae - Coffeeae clade</taxon>
        <taxon>Coffeeae</taxon>
        <taxon>Coffea</taxon>
    </lineage>
</organism>
<evidence type="ECO:0000313" key="5">
    <source>
        <dbReference type="Proteomes" id="UP001652660"/>
    </source>
</evidence>
<evidence type="ECO:0000313" key="6">
    <source>
        <dbReference type="RefSeq" id="XP_071904492.1"/>
    </source>
</evidence>
<proteinExistence type="inferred from homology"/>
<evidence type="ECO:0000256" key="4">
    <source>
        <dbReference type="SAM" id="MobiDB-lite"/>
    </source>
</evidence>
<comment type="similarity">
    <text evidence="2">Belongs to the CYSTM1 family.</text>
</comment>
<reference evidence="6" key="1">
    <citation type="submission" date="2025-08" db="UniProtKB">
        <authorList>
            <consortium name="RefSeq"/>
        </authorList>
    </citation>
    <scope>IDENTIFICATION</scope>
    <source>
        <tissue evidence="6">Leaves</tissue>
    </source>
</reference>
<dbReference type="PANTHER" id="PTHR47564">
    <property type="entry name" value="CYSTEINE-RICH AND TRANSMEMBRANE DOMAIN-CONTAINING PROTEIN 1"/>
    <property type="match status" value="1"/>
</dbReference>
<dbReference type="PANTHER" id="PTHR47564:SF1">
    <property type="entry name" value="CYSTEINE-RICH AND TRANSMEMBRANE DOMAIN-CONTAINING PROTEIN 1"/>
    <property type="match status" value="1"/>
</dbReference>
<protein>
    <recommendedName>
        <fullName evidence="7">Cysteine-rich and transmembrane domain-containing protein WIH2-like</fullName>
    </recommendedName>
</protein>
<comment type="subcellular location">
    <subcellularLocation>
        <location evidence="1">Membrane</location>
    </subcellularLocation>
</comment>
<dbReference type="GeneID" id="113743306"/>
<accession>A0ABM4UB35</accession>
<dbReference type="Proteomes" id="UP001652660">
    <property type="component" value="Chromosome 5e"/>
</dbReference>
<keyword evidence="5" id="KW-1185">Reference proteome</keyword>
<dbReference type="InterPro" id="IPR043240">
    <property type="entry name" value="CYSTM1-like"/>
</dbReference>
<evidence type="ECO:0000256" key="2">
    <source>
        <dbReference type="ARBA" id="ARBA00009444"/>
    </source>
</evidence>
<feature type="region of interest" description="Disordered" evidence="4">
    <location>
        <begin position="1"/>
        <end position="65"/>
    </location>
</feature>